<dbReference type="PROSITE" id="PS50158">
    <property type="entry name" value="ZF_CCHC"/>
    <property type="match status" value="1"/>
</dbReference>
<organism evidence="3">
    <name type="scientific">Fagus sylvatica</name>
    <name type="common">Beechnut</name>
    <dbReference type="NCBI Taxonomy" id="28930"/>
    <lineage>
        <taxon>Eukaryota</taxon>
        <taxon>Viridiplantae</taxon>
        <taxon>Streptophyta</taxon>
        <taxon>Embryophyta</taxon>
        <taxon>Tracheophyta</taxon>
        <taxon>Spermatophyta</taxon>
        <taxon>Magnoliopsida</taxon>
        <taxon>eudicotyledons</taxon>
        <taxon>Gunneridae</taxon>
        <taxon>Pentapetalae</taxon>
        <taxon>rosids</taxon>
        <taxon>fabids</taxon>
        <taxon>Fagales</taxon>
        <taxon>Fagaceae</taxon>
        <taxon>Fagus</taxon>
    </lineage>
</organism>
<evidence type="ECO:0000259" key="2">
    <source>
        <dbReference type="PROSITE" id="PS50158"/>
    </source>
</evidence>
<accession>A0A2N9GMJ7</accession>
<gene>
    <name evidence="3" type="ORF">FSB_LOCUS28346</name>
</gene>
<keyword evidence="1" id="KW-0479">Metal-binding</keyword>
<name>A0A2N9GMJ7_FAGSY</name>
<dbReference type="SUPFAM" id="SSF57756">
    <property type="entry name" value="Retrovirus zinc finger-like domains"/>
    <property type="match status" value="1"/>
</dbReference>
<reference evidence="3" key="1">
    <citation type="submission" date="2018-02" db="EMBL/GenBank/DDBJ databases">
        <authorList>
            <person name="Cohen D.B."/>
            <person name="Kent A.D."/>
        </authorList>
    </citation>
    <scope>NUCLEOTIDE SEQUENCE</scope>
</reference>
<dbReference type="PANTHER" id="PTHR47592:SF27">
    <property type="entry name" value="OS08G0421700 PROTEIN"/>
    <property type="match status" value="1"/>
</dbReference>
<dbReference type="Gene3D" id="4.10.60.10">
    <property type="entry name" value="Zinc finger, CCHC-type"/>
    <property type="match status" value="1"/>
</dbReference>
<evidence type="ECO:0000256" key="1">
    <source>
        <dbReference type="PROSITE-ProRule" id="PRU00047"/>
    </source>
</evidence>
<dbReference type="EMBL" id="OIVN01002090">
    <property type="protein sequence ID" value="SPD00464.1"/>
    <property type="molecule type" value="Genomic_DNA"/>
</dbReference>
<evidence type="ECO:0000313" key="3">
    <source>
        <dbReference type="EMBL" id="SPD00464.1"/>
    </source>
</evidence>
<dbReference type="PANTHER" id="PTHR47592">
    <property type="entry name" value="PBF68 PROTEIN"/>
    <property type="match status" value="1"/>
</dbReference>
<feature type="domain" description="CCHC-type" evidence="2">
    <location>
        <begin position="16"/>
        <end position="31"/>
    </location>
</feature>
<proteinExistence type="predicted"/>
<sequence>MKVSKNFKSKRKSGNCFICGKFGHYADNCRQKGNNDNYNKNKGSTLKNKANVADMEEVIAAVVSEVHLVTGVKGWVMDSTATRHIGAFREEFISYAPLEEGTENVYVRDNRFAPMKGKGKFS</sequence>
<dbReference type="InterPro" id="IPR036875">
    <property type="entry name" value="Znf_CCHC_sf"/>
</dbReference>
<dbReference type="GO" id="GO:0008270">
    <property type="term" value="F:zinc ion binding"/>
    <property type="evidence" value="ECO:0007669"/>
    <property type="project" value="UniProtKB-KW"/>
</dbReference>
<keyword evidence="1" id="KW-0863">Zinc-finger</keyword>
<dbReference type="AlphaFoldDB" id="A0A2N9GMJ7"/>
<dbReference type="GO" id="GO:0003676">
    <property type="term" value="F:nucleic acid binding"/>
    <property type="evidence" value="ECO:0007669"/>
    <property type="project" value="InterPro"/>
</dbReference>
<dbReference type="InterPro" id="IPR001878">
    <property type="entry name" value="Znf_CCHC"/>
</dbReference>
<dbReference type="SMART" id="SM00343">
    <property type="entry name" value="ZnF_C2HC"/>
    <property type="match status" value="1"/>
</dbReference>
<protein>
    <recommendedName>
        <fullName evidence="2">CCHC-type domain-containing protein</fullName>
    </recommendedName>
</protein>
<keyword evidence="1" id="KW-0862">Zinc</keyword>